<sequence length="88" mass="10127">MLEHLSDHFVRRYRQRLGKKPSLAEVKRIIQESVRVQGTRVVRYKGKPFLVPSIYVHPRGIILKVDEMDGTAITILVSDKNGNGRRTT</sequence>
<dbReference type="AlphaFoldDB" id="A0A7C0U705"/>
<name>A0A7C0U705_9BACT</name>
<evidence type="ECO:0008006" key="2">
    <source>
        <dbReference type="Google" id="ProtNLM"/>
    </source>
</evidence>
<accession>A0A7C0U705</accession>
<protein>
    <recommendedName>
        <fullName evidence="2">DUF4258 domain-containing protein</fullName>
    </recommendedName>
</protein>
<evidence type="ECO:0000313" key="1">
    <source>
        <dbReference type="EMBL" id="HDD53602.1"/>
    </source>
</evidence>
<dbReference type="EMBL" id="DQWS01000227">
    <property type="protein sequence ID" value="HDD53602.1"/>
    <property type="molecule type" value="Genomic_DNA"/>
</dbReference>
<organism evidence="1">
    <name type="scientific">Thermosulfidibacter takaii</name>
    <dbReference type="NCBI Taxonomy" id="412593"/>
    <lineage>
        <taxon>Bacteria</taxon>
        <taxon>Pseudomonadati</taxon>
        <taxon>Thermosulfidibacterota</taxon>
        <taxon>Thermosulfidibacteria</taxon>
        <taxon>Thermosulfidibacterales</taxon>
        <taxon>Thermosulfidibacteraceae</taxon>
    </lineage>
</organism>
<dbReference type="Proteomes" id="UP000885690">
    <property type="component" value="Unassembled WGS sequence"/>
</dbReference>
<reference evidence="1" key="1">
    <citation type="journal article" date="2020" name="mSystems">
        <title>Genome- and Community-Level Interaction Insights into Carbon Utilization and Element Cycling Functions of Hydrothermarchaeota in Hydrothermal Sediment.</title>
        <authorList>
            <person name="Zhou Z."/>
            <person name="Liu Y."/>
            <person name="Xu W."/>
            <person name="Pan J."/>
            <person name="Luo Z.H."/>
            <person name="Li M."/>
        </authorList>
    </citation>
    <scope>NUCLEOTIDE SEQUENCE [LARGE SCALE GENOMIC DNA]</scope>
    <source>
        <strain evidence="1">HyVt-115</strain>
    </source>
</reference>
<proteinExistence type="predicted"/>
<gene>
    <name evidence="1" type="ORF">ENF32_06010</name>
</gene>
<comment type="caution">
    <text evidence="1">The sequence shown here is derived from an EMBL/GenBank/DDBJ whole genome shotgun (WGS) entry which is preliminary data.</text>
</comment>